<name>A0ABQ3YRM4_9ACTN</name>
<dbReference type="SUPFAM" id="SSF46894">
    <property type="entry name" value="C-terminal effector domain of the bipartite response regulators"/>
    <property type="match status" value="1"/>
</dbReference>
<evidence type="ECO:0000256" key="3">
    <source>
        <dbReference type="ARBA" id="ARBA00023163"/>
    </source>
</evidence>
<dbReference type="EMBL" id="BOML01000013">
    <property type="protein sequence ID" value="GIE00159.1"/>
    <property type="molecule type" value="Genomic_DNA"/>
</dbReference>
<keyword evidence="2" id="KW-0238">DNA-binding</keyword>
<dbReference type="Gene3D" id="1.10.10.10">
    <property type="entry name" value="Winged helix-like DNA-binding domain superfamily/Winged helix DNA-binding domain"/>
    <property type="match status" value="1"/>
</dbReference>
<proteinExistence type="predicted"/>
<dbReference type="SMART" id="SM00421">
    <property type="entry name" value="HTH_LUXR"/>
    <property type="match status" value="1"/>
</dbReference>
<dbReference type="PRINTS" id="PR00038">
    <property type="entry name" value="HTHLUXR"/>
</dbReference>
<protein>
    <recommendedName>
        <fullName evidence="4">HTH luxR-type domain-containing protein</fullName>
    </recommendedName>
</protein>
<evidence type="ECO:0000256" key="1">
    <source>
        <dbReference type="ARBA" id="ARBA00023015"/>
    </source>
</evidence>
<evidence type="ECO:0000256" key="2">
    <source>
        <dbReference type="ARBA" id="ARBA00023125"/>
    </source>
</evidence>
<evidence type="ECO:0000259" key="4">
    <source>
        <dbReference type="PROSITE" id="PS50043"/>
    </source>
</evidence>
<dbReference type="InterPro" id="IPR000792">
    <property type="entry name" value="Tscrpt_reg_LuxR_C"/>
</dbReference>
<dbReference type="PROSITE" id="PS50043">
    <property type="entry name" value="HTH_LUXR_2"/>
    <property type="match status" value="1"/>
</dbReference>
<dbReference type="Pfam" id="PF00196">
    <property type="entry name" value="GerE"/>
    <property type="match status" value="1"/>
</dbReference>
<feature type="domain" description="HTH luxR-type" evidence="4">
    <location>
        <begin position="9"/>
        <end position="79"/>
    </location>
</feature>
<dbReference type="InterPro" id="IPR016032">
    <property type="entry name" value="Sig_transdc_resp-reg_C-effctor"/>
</dbReference>
<reference evidence="5 6" key="1">
    <citation type="submission" date="2021-01" db="EMBL/GenBank/DDBJ databases">
        <title>Whole genome shotgun sequence of Actinoplanes durhamensis NBRC 14914.</title>
        <authorList>
            <person name="Komaki H."/>
            <person name="Tamura T."/>
        </authorList>
    </citation>
    <scope>NUCLEOTIDE SEQUENCE [LARGE SCALE GENOMIC DNA]</scope>
    <source>
        <strain evidence="5 6">NBRC 14914</strain>
    </source>
</reference>
<keyword evidence="1" id="KW-0805">Transcription regulation</keyword>
<keyword evidence="6" id="KW-1185">Reference proteome</keyword>
<sequence>MIKHLLHGPRDPLAVLTPREREVLTLLAEGHSNAAIGGRLHVTDAAVVKHVSSILTKFDIPLSAATNRRVLATLTYLRASA</sequence>
<dbReference type="InterPro" id="IPR036388">
    <property type="entry name" value="WH-like_DNA-bd_sf"/>
</dbReference>
<accession>A0ABQ3YRM4</accession>
<comment type="caution">
    <text evidence="5">The sequence shown here is derived from an EMBL/GenBank/DDBJ whole genome shotgun (WGS) entry which is preliminary data.</text>
</comment>
<evidence type="ECO:0000313" key="5">
    <source>
        <dbReference type="EMBL" id="GIE00159.1"/>
    </source>
</evidence>
<gene>
    <name evidence="5" type="ORF">Adu01nite_15090</name>
</gene>
<dbReference type="Proteomes" id="UP000637628">
    <property type="component" value="Unassembled WGS sequence"/>
</dbReference>
<evidence type="ECO:0000313" key="6">
    <source>
        <dbReference type="Proteomes" id="UP000637628"/>
    </source>
</evidence>
<dbReference type="PANTHER" id="PTHR44688:SF16">
    <property type="entry name" value="DNA-BINDING TRANSCRIPTIONAL ACTIVATOR DEVR_DOSR"/>
    <property type="match status" value="1"/>
</dbReference>
<keyword evidence="3" id="KW-0804">Transcription</keyword>
<organism evidence="5 6">
    <name type="scientific">Paractinoplanes durhamensis</name>
    <dbReference type="NCBI Taxonomy" id="113563"/>
    <lineage>
        <taxon>Bacteria</taxon>
        <taxon>Bacillati</taxon>
        <taxon>Actinomycetota</taxon>
        <taxon>Actinomycetes</taxon>
        <taxon>Micromonosporales</taxon>
        <taxon>Micromonosporaceae</taxon>
        <taxon>Paractinoplanes</taxon>
    </lineage>
</organism>
<dbReference type="PANTHER" id="PTHR44688">
    <property type="entry name" value="DNA-BINDING TRANSCRIPTIONAL ACTIVATOR DEVR_DOSR"/>
    <property type="match status" value="1"/>
</dbReference>